<evidence type="ECO:0000259" key="1">
    <source>
        <dbReference type="PROSITE" id="PS50072"/>
    </source>
</evidence>
<dbReference type="AlphaFoldDB" id="A0A7S4AWW0"/>
<dbReference type="Gene3D" id="2.40.100.10">
    <property type="entry name" value="Cyclophilin-like"/>
    <property type="match status" value="1"/>
</dbReference>
<dbReference type="InterPro" id="IPR002130">
    <property type="entry name" value="Cyclophilin-type_PPIase_dom"/>
</dbReference>
<accession>A0A7S4AWW0</accession>
<dbReference type="PROSITE" id="PS50072">
    <property type="entry name" value="CSA_PPIASE_2"/>
    <property type="match status" value="1"/>
</dbReference>
<feature type="domain" description="PPIase cyclophilin-type" evidence="1">
    <location>
        <begin position="126"/>
        <end position="281"/>
    </location>
</feature>
<dbReference type="GO" id="GO:0003755">
    <property type="term" value="F:peptidyl-prolyl cis-trans isomerase activity"/>
    <property type="evidence" value="ECO:0007669"/>
    <property type="project" value="InterPro"/>
</dbReference>
<evidence type="ECO:0000313" key="2">
    <source>
        <dbReference type="EMBL" id="CAE0729629.1"/>
    </source>
</evidence>
<sequence length="338" mass="37202">MAISYTRHIVRAIAATVLFNGVQSLTLDRRSCLECVLSLAVAPGTIDRGTTEPFSAPIFGDDGSVAGASMSTRSITSSALGLPTMPENVEITDKVFMDVRVGRADGSTYVRDDLPDTFPNRVLFQRITIGLYGKVAPKASKKFLSYIDTEKDFDIDNPYPSYSRSNFPAMDQGTGLLIGGYISSLKAKDVAGSTALTYGSRVLPADLWIDSKQSTERFSHSTKGLLTHRNLDPLPNFGITTRSQPSLDATHTVFGQIMWDVDTLNFFRELEDIPTYSVDRPSNYDDFGTGTVAKSVFNAQREFFRGAAKTMGDDRVGKLYDGKLLRRMEVLQVGRLQQ</sequence>
<dbReference type="EMBL" id="HBIX01034302">
    <property type="protein sequence ID" value="CAE0729629.1"/>
    <property type="molecule type" value="Transcribed_RNA"/>
</dbReference>
<protein>
    <recommendedName>
        <fullName evidence="1">PPIase cyclophilin-type domain-containing protein</fullName>
    </recommendedName>
</protein>
<gene>
    <name evidence="2" type="ORF">PAUS00366_LOCUS22414</name>
</gene>
<dbReference type="InterPro" id="IPR029000">
    <property type="entry name" value="Cyclophilin-like_dom_sf"/>
</dbReference>
<reference evidence="2" key="1">
    <citation type="submission" date="2021-01" db="EMBL/GenBank/DDBJ databases">
        <authorList>
            <person name="Corre E."/>
            <person name="Pelletier E."/>
            <person name="Niang G."/>
            <person name="Scheremetjew M."/>
            <person name="Finn R."/>
            <person name="Kale V."/>
            <person name="Holt S."/>
            <person name="Cochrane G."/>
            <person name="Meng A."/>
            <person name="Brown T."/>
            <person name="Cohen L."/>
        </authorList>
    </citation>
    <scope>NUCLEOTIDE SEQUENCE</scope>
    <source>
        <strain evidence="2">10249 10 AB</strain>
    </source>
</reference>
<proteinExistence type="predicted"/>
<organism evidence="2">
    <name type="scientific">Pseudo-nitzschia australis</name>
    <dbReference type="NCBI Taxonomy" id="44445"/>
    <lineage>
        <taxon>Eukaryota</taxon>
        <taxon>Sar</taxon>
        <taxon>Stramenopiles</taxon>
        <taxon>Ochrophyta</taxon>
        <taxon>Bacillariophyta</taxon>
        <taxon>Bacillariophyceae</taxon>
        <taxon>Bacillariophycidae</taxon>
        <taxon>Bacillariales</taxon>
        <taxon>Bacillariaceae</taxon>
        <taxon>Pseudo-nitzschia</taxon>
    </lineage>
</organism>
<dbReference type="Pfam" id="PF00160">
    <property type="entry name" value="Pro_isomerase"/>
    <property type="match status" value="1"/>
</dbReference>
<dbReference type="SUPFAM" id="SSF50891">
    <property type="entry name" value="Cyclophilin-like"/>
    <property type="match status" value="1"/>
</dbReference>
<name>A0A7S4AWW0_9STRA</name>